<organism evidence="1 2">
    <name type="scientific">Mytilus galloprovincialis</name>
    <name type="common">Mediterranean mussel</name>
    <dbReference type="NCBI Taxonomy" id="29158"/>
    <lineage>
        <taxon>Eukaryota</taxon>
        <taxon>Metazoa</taxon>
        <taxon>Spiralia</taxon>
        <taxon>Lophotrochozoa</taxon>
        <taxon>Mollusca</taxon>
        <taxon>Bivalvia</taxon>
        <taxon>Autobranchia</taxon>
        <taxon>Pteriomorphia</taxon>
        <taxon>Mytilida</taxon>
        <taxon>Mytiloidea</taxon>
        <taxon>Mytilidae</taxon>
        <taxon>Mytilinae</taxon>
        <taxon>Mytilus</taxon>
    </lineage>
</organism>
<evidence type="ECO:0000313" key="1">
    <source>
        <dbReference type="EMBL" id="VDI50866.1"/>
    </source>
</evidence>
<keyword evidence="2" id="KW-1185">Reference proteome</keyword>
<comment type="caution">
    <text evidence="1">The sequence shown here is derived from an EMBL/GenBank/DDBJ whole genome shotgun (WGS) entry which is preliminary data.</text>
</comment>
<proteinExistence type="predicted"/>
<gene>
    <name evidence="1" type="ORF">MGAL_10B030564</name>
</gene>
<dbReference type="InterPro" id="IPR036116">
    <property type="entry name" value="FN3_sf"/>
</dbReference>
<sequence length="2241" mass="253492">MILKLSNQFLDATYLIVLFIVTIEIIITDAHVRLVDEHETTVVSPENVTSPRSVPKKWTNNKLLDTLTFSLGATYENDATMPKFAHHVTDGNTHFVSNFYTGIILGTMNALLKRANGKMESFFTNKNCNSSCHQDAPFPINSLYRCESGNVSLSKYLPFEHNDWLNVSVLLENGGYLDYENRDDRRTYNNVKKWPKDPRVYLKGIQTRESYIFHWDVVLPYYDCSQSLCPSLPVYVPDTSTSNVVNIHWNIWSDDLSGIDYFNIEVYKMHSVGNGTTDNEIVEINDIFDEQTHIKVRSSTVEVAETGMYAVHLSAFDRAGNYKTARAFFLYDTNTLIDLDMGQIKVIKAVQYLGKDWITYSNPLINVDWKNKFVKTDHFKNSWLAKIRPYHDIEASYDDNSGKRNVTMVPNVKGIVKFEIAHNVYGTSLKSSSPLTHVPSVYSETATQNVAWDDGDQLVVNVRAFDLFDNYRDENVTAYKDSSPPIISNLWLTKGDRVNIAVHSVEEFKEMMIEWDAFDYHSGISHLNWRLYDNFTGSDIIHGYLDLPGQGETQTLAECKDRFKDYTRGPSCYCTKYTGCYHKHFYVKPHIAVEDGNGIVHNRSNGVHDSEYYIDVNVTNMATLTTLKTIKITIDITPPVAGHVHDGVYGSPEVDYQQDLRLDVHWEGFFDHESGVEYYQYEFSEVCLTGENFQNKSLTDDTYDTFARYDAPKPGTYYVTVVAYNRAYDMSKPVCSDGVTITTLVPSVKNVIVTHARTKPRLVRDGSGNEWYIDKTLQRHILENNTDSCKFSDPMTEAIEVFPVSQTPVNAHIVCEKTHSYSTLVTRVIPSIHMLNITWEPVVDAVLIDDYEVGISSVHGSSAPDIMRFQSSRRHTHILINHFGVPEGKLFYIIIKSISKSNVMGSQSIGPLIQDTTSPQFVGTNIALSVSGNYLIANWSAASFEDSDNPFALDYEYAIGHTPYSTDIQQYSIVGETGPCVHSSKYMCTATNILDLDWKLHGHHVYYVTIKATNLAGQYVTKSSVPYIHDILLPTRGLVIDVPGNSSAFTPVKDIEDIDYTTITNHLAVRWRKFYHPHLNLTYYTCLGTASGICDVDGKKKITGNINIYLFSGLSLTLFIRYYSTVFAETSTGSIFVTSDGVTVVDPTWSLPDLTLMDGENCTDNLPLNTSHHDKDTRPKCAVDKDFQVSTTTLSTYFQIPFDYIPFITHAFWSIDERYWLGEFWNTFNEIDYQYFSIQQYNNLTVRDLTLEPGRTYRLTVKFCADDVCFPALYTSGVTIIPNKPVAGPISIEYTNHTNNTDKMEVVFANMYDPDILDEEEARKVVSHYEYNLQDRSNGIYHSWLKADNITAANSSFSHFTIHLLGQMDFSKCRIIALRGYNRAGVWQTAFAEIKQCTIQAGNQIIVPNKVVDGIGEQQLNGDGSIRDGYGKEIYLEENGRWNIEDVDYTPYKNILSAVWHSLRHKDFTWAVIEIKTLDAVTYYNDFNSMHLSDPCSHPDVVTCGHTENAFINVLFNDENPLKHGKRFTICIHAPSKPIHHEKWTELLEEINVCSDGITVDLKSPITGKVWIGPITEIQYKFQTTTSDIFVNWESFMDVEEYGTASHSTGIRQYQVAIGSVKGGSDIVEFTDVGIVNHVTFHSLNLQNGHDYFASVKGIDFSGRSSTAHSVSIRVDTTPPHQTSKPILIDGRHIRNFSEINACWKDVFYDLESGIRHYLLEVGSKPNFGDIVQPIETSEDCGFSIQYLDINAHQGHPYFITVKAINKANLVTTASSWAYIYDETPPEVGQVFDGILNDIKLTKKDIDFQTNSAKLGAHWQKFYDPHTTLKTYKIAIGTCASCDDVLQTHDIGLIHEFVLKGINFAVGRRYYTTVTACNTADLCSSVTSDGVIIDNSPPNIGKIKDGADYIDINYQPLRSYVAATWYGFNDPQSGLDQYSIRVGTSIGGNDIISQTELPLTDIVVFPNITKPIPTNTRIYVTVRAYNKAGLYSEATSNGFLVDDSLPIFSSKPKLFQQLGSRRENSIIYRSCMKITWEVSDGESYIERQYISVKSHKGGEINSTSTELNGIVRDFTYTRLNLHDGGEYFVTVIACNGAQVCVTETSDGIFVDNSPPITGTFAIETDHAAEFNRHVDGWWMKWSTFKLWLSWIGFSDLHSDIDYYMVSVGSRYMLDDLNSDNKPKKFQHKDDGIDKGDEGKVQTFEVDTTKLTDYDYVFISVWSFNKGDETIVIPLPLSTLVI</sequence>
<evidence type="ECO:0000313" key="2">
    <source>
        <dbReference type="Proteomes" id="UP000596742"/>
    </source>
</evidence>
<dbReference type="PANTHER" id="PTHR16897:SF2">
    <property type="entry name" value="OS03G0226600 PROTEIN"/>
    <property type="match status" value="1"/>
</dbReference>
<dbReference type="SUPFAM" id="SSF49265">
    <property type="entry name" value="Fibronectin type III"/>
    <property type="match status" value="1"/>
</dbReference>
<protein>
    <submittedName>
        <fullName evidence="1">Uncharacterized protein</fullName>
    </submittedName>
</protein>
<dbReference type="PANTHER" id="PTHR16897">
    <property type="entry name" value="OS10G0105400 PROTEIN"/>
    <property type="match status" value="1"/>
</dbReference>
<dbReference type="OrthoDB" id="2134669at2759"/>
<dbReference type="Proteomes" id="UP000596742">
    <property type="component" value="Unassembled WGS sequence"/>
</dbReference>
<accession>A0A8B6FIR5</accession>
<dbReference type="EMBL" id="UYJE01006998">
    <property type="protein sequence ID" value="VDI50866.1"/>
    <property type="molecule type" value="Genomic_DNA"/>
</dbReference>
<reference evidence="1" key="1">
    <citation type="submission" date="2018-11" db="EMBL/GenBank/DDBJ databases">
        <authorList>
            <person name="Alioto T."/>
            <person name="Alioto T."/>
        </authorList>
    </citation>
    <scope>NUCLEOTIDE SEQUENCE</scope>
</reference>
<name>A0A8B6FIR5_MYTGA</name>